<accession>A0A483T5Y2</accession>
<gene>
    <name evidence="1" type="ORF">ETH61_11625</name>
</gene>
<proteinExistence type="predicted"/>
<evidence type="ECO:0000313" key="1">
    <source>
        <dbReference type="EMBL" id="TCY56910.1"/>
    </source>
</evidence>
<sequence length="86" mass="9768">KSAQIREILISESAWEEMTCLFAPSLGIGGDKQSDFSNQAAELVTDEKFLDELQDKIGNPQANENEDEFIHRAKKEMRNLLKSKLK</sequence>
<protein>
    <submittedName>
        <fullName evidence="1">Uncharacterized protein</fullName>
    </submittedName>
</protein>
<name>A0A483T5Y2_KLEPN</name>
<organism evidence="1">
    <name type="scientific">Klebsiella pneumoniae</name>
    <dbReference type="NCBI Taxonomy" id="573"/>
    <lineage>
        <taxon>Bacteria</taxon>
        <taxon>Pseudomonadati</taxon>
        <taxon>Pseudomonadota</taxon>
        <taxon>Gammaproteobacteria</taxon>
        <taxon>Enterobacterales</taxon>
        <taxon>Enterobacteriaceae</taxon>
        <taxon>Klebsiella/Raoultella group</taxon>
        <taxon>Klebsiella</taxon>
        <taxon>Klebsiella pneumoniae complex</taxon>
    </lineage>
</organism>
<comment type="caution">
    <text evidence="1">The sequence shown here is derived from an EMBL/GenBank/DDBJ whole genome shotgun (WGS) entry which is preliminary data.</text>
</comment>
<dbReference type="AlphaFoldDB" id="A0A483T5Y2"/>
<reference evidence="1" key="1">
    <citation type="submission" date="2019-01" db="EMBL/GenBank/DDBJ databases">
        <authorList>
            <person name="Lista F."/>
            <person name="Anselmo A."/>
        </authorList>
    </citation>
    <scope>NUCLEOTIDE SEQUENCE</scope>
    <source>
        <strain evidence="1">18R</strain>
    </source>
</reference>
<dbReference type="EMBL" id="SDDD01000018">
    <property type="protein sequence ID" value="TCY56910.1"/>
    <property type="molecule type" value="Genomic_DNA"/>
</dbReference>
<dbReference type="RefSeq" id="WP_132356573.1">
    <property type="nucleotide sequence ID" value="NZ_QIWP01000079.1"/>
</dbReference>
<feature type="non-terminal residue" evidence="1">
    <location>
        <position position="1"/>
    </location>
</feature>